<dbReference type="InterPro" id="IPR036514">
    <property type="entry name" value="SGNH_hydro_sf"/>
</dbReference>
<evidence type="ECO:0000313" key="3">
    <source>
        <dbReference type="Proteomes" id="UP000267464"/>
    </source>
</evidence>
<evidence type="ECO:0000313" key="2">
    <source>
        <dbReference type="EMBL" id="RQP24291.1"/>
    </source>
</evidence>
<feature type="domain" description="SGNH hydrolase-type esterase" evidence="1">
    <location>
        <begin position="6"/>
        <end position="172"/>
    </location>
</feature>
<evidence type="ECO:0000259" key="1">
    <source>
        <dbReference type="Pfam" id="PF13472"/>
    </source>
</evidence>
<gene>
    <name evidence="2" type="ORF">DZC73_13375</name>
</gene>
<dbReference type="OrthoDB" id="212722at2"/>
<dbReference type="Proteomes" id="UP000267464">
    <property type="component" value="Unassembled WGS sequence"/>
</dbReference>
<keyword evidence="2" id="KW-0378">Hydrolase</keyword>
<keyword evidence="3" id="KW-1185">Reference proteome</keyword>
<dbReference type="AlphaFoldDB" id="A0A3N7HTS4"/>
<dbReference type="InterPro" id="IPR013830">
    <property type="entry name" value="SGNH_hydro"/>
</dbReference>
<dbReference type="RefSeq" id="WP_124540815.1">
    <property type="nucleotide sequence ID" value="NZ_QUSW01000003.1"/>
</dbReference>
<protein>
    <submittedName>
        <fullName evidence="2">SGNH/GDSL hydrolase family protein</fullName>
    </submittedName>
</protein>
<sequence>MPHLILLGDSVFDNGAYANGGPAVIQQLQAQLPTGWRATLGAIDGSTTDDIAAQLADIPDDATHLVLSVGGNNALLRAEVLESPVASSGEALLMLADAVDGFRSSYRQVVDACLARGLPLVVCTVYNGCFPEPTFQRRVTIALAAFNDAIVRVAVEKQLQVIELRLVCTSDEDFANPIEPSVIGGGKIAQAVVRAVALASTASPGARVVGL</sequence>
<dbReference type="GO" id="GO:0016788">
    <property type="term" value="F:hydrolase activity, acting on ester bonds"/>
    <property type="evidence" value="ECO:0007669"/>
    <property type="project" value="UniProtKB-ARBA"/>
</dbReference>
<dbReference type="Gene3D" id="3.40.50.1110">
    <property type="entry name" value="SGNH hydrolase"/>
    <property type="match status" value="1"/>
</dbReference>
<dbReference type="Pfam" id="PF13472">
    <property type="entry name" value="Lipase_GDSL_2"/>
    <property type="match status" value="1"/>
</dbReference>
<organism evidence="2 3">
    <name type="scientific">Piscinibacter terrae</name>
    <dbReference type="NCBI Taxonomy" id="2496871"/>
    <lineage>
        <taxon>Bacteria</taxon>
        <taxon>Pseudomonadati</taxon>
        <taxon>Pseudomonadota</taxon>
        <taxon>Betaproteobacteria</taxon>
        <taxon>Burkholderiales</taxon>
        <taxon>Sphaerotilaceae</taxon>
        <taxon>Piscinibacter</taxon>
    </lineage>
</organism>
<reference evidence="2 3" key="2">
    <citation type="submission" date="2018-12" db="EMBL/GenBank/DDBJ databases">
        <title>Rhizobacter gummiphilus sp. nov., a rubber-degrading bacterium isolated from the soil of a botanical garden in Japan.</title>
        <authorList>
            <person name="Shunsuke S.S."/>
        </authorList>
    </citation>
    <scope>NUCLEOTIDE SEQUENCE [LARGE SCALE GENOMIC DNA]</scope>
    <source>
        <strain evidence="2 3">S-16</strain>
    </source>
</reference>
<name>A0A3N7HTS4_9BURK</name>
<accession>A0A3N7HTS4</accession>
<dbReference type="EMBL" id="QUSW01000003">
    <property type="protein sequence ID" value="RQP24291.1"/>
    <property type="molecule type" value="Genomic_DNA"/>
</dbReference>
<reference evidence="2 3" key="1">
    <citation type="submission" date="2018-08" db="EMBL/GenBank/DDBJ databases">
        <authorList>
            <person name="Khan S.A."/>
            <person name="Jeon C.O."/>
            <person name="Chun B.H."/>
            <person name="Jeong S.E."/>
        </authorList>
    </citation>
    <scope>NUCLEOTIDE SEQUENCE [LARGE SCALE GENOMIC DNA]</scope>
    <source>
        <strain evidence="2 3">S-16</strain>
    </source>
</reference>
<dbReference type="SUPFAM" id="SSF52266">
    <property type="entry name" value="SGNH hydrolase"/>
    <property type="match status" value="1"/>
</dbReference>
<proteinExistence type="predicted"/>
<comment type="caution">
    <text evidence="2">The sequence shown here is derived from an EMBL/GenBank/DDBJ whole genome shotgun (WGS) entry which is preliminary data.</text>
</comment>